<comment type="caution">
    <text evidence="2">The sequence shown here is derived from an EMBL/GenBank/DDBJ whole genome shotgun (WGS) entry which is preliminary data.</text>
</comment>
<feature type="chain" id="PRO_5041301962" description="DUF4397 domain-containing protein" evidence="1">
    <location>
        <begin position="21"/>
        <end position="449"/>
    </location>
</feature>
<feature type="signal peptide" evidence="1">
    <location>
        <begin position="1"/>
        <end position="20"/>
    </location>
</feature>
<accession>A0AA41W6S0</accession>
<evidence type="ECO:0008006" key="4">
    <source>
        <dbReference type="Google" id="ProtNLM"/>
    </source>
</evidence>
<keyword evidence="1" id="KW-0732">Signal</keyword>
<evidence type="ECO:0000256" key="1">
    <source>
        <dbReference type="SAM" id="SignalP"/>
    </source>
</evidence>
<keyword evidence="3" id="KW-1185">Reference proteome</keyword>
<dbReference type="Proteomes" id="UP001165393">
    <property type="component" value="Unassembled WGS sequence"/>
</dbReference>
<sequence>MFSMPLQKFVAIGLATSVLAACGGGGGGSDSGSDETTLQIYNASSNSTYLKVELGDEEYTFSNLSFADATSTSTIDNGTYDITISGVDSNGEYEEVHTTTGNVDKNNRNLFVFSGPYNDLQLHTIDFSVSDIEDEYMRLFIGDFSTDSTGYDIYIGESGTGFDLAEKVATTQYGSVELSGEYLVDTYDVYITDVANDEVLFTAESVSMSSETAYFLLLRDTFGPSDTGIALDRVTSSTTVYHYEDSYGDAQFRIISAYPETVNISLQSGSASFDYDDVETAETTPYKVVEYNDYSVTVTDLDDQVLINNVLLSLPQNDTKAAVIYVDEEGHAKGLSFDESVRELAYQSDLNFVNLANDIEQVDVYFVAPGETIESTNYSFESVDFEEVENGVIPTDSYQITVVVDNDDDTQFMLYQSDMIEFDDDKNYSLVLYKDDSATFGYNMVFAAE</sequence>
<reference evidence="2 3" key="1">
    <citation type="journal article" date="2013" name="Antonie Van Leeuwenhoek">
        <title>Echinimonas agarilytica gen. nov., sp. nov., a new gammaproteobacterium isolated from the sea urchin Strongylocentrotus intermedius.</title>
        <authorList>
            <person name="Nedashkovskaya O.I."/>
            <person name="Stenkova A.M."/>
            <person name="Zhukova N.V."/>
            <person name="Van Trappen S."/>
            <person name="Lee J.S."/>
            <person name="Kim S.B."/>
        </authorList>
    </citation>
    <scope>NUCLEOTIDE SEQUENCE [LARGE SCALE GENOMIC DNA]</scope>
    <source>
        <strain evidence="2 3">KMM 6351</strain>
    </source>
</reference>
<dbReference type="RefSeq" id="WP_251260963.1">
    <property type="nucleotide sequence ID" value="NZ_JAMQGP010000003.1"/>
</dbReference>
<organism evidence="2 3">
    <name type="scientific">Echinimonas agarilytica</name>
    <dbReference type="NCBI Taxonomy" id="1215918"/>
    <lineage>
        <taxon>Bacteria</taxon>
        <taxon>Pseudomonadati</taxon>
        <taxon>Pseudomonadota</taxon>
        <taxon>Gammaproteobacteria</taxon>
        <taxon>Alteromonadales</taxon>
        <taxon>Echinimonadaceae</taxon>
        <taxon>Echinimonas</taxon>
    </lineage>
</organism>
<name>A0AA41W6S0_9GAMM</name>
<gene>
    <name evidence="2" type="ORF">NAF29_07490</name>
</gene>
<dbReference type="EMBL" id="JAMQGP010000003">
    <property type="protein sequence ID" value="MCM2679513.1"/>
    <property type="molecule type" value="Genomic_DNA"/>
</dbReference>
<evidence type="ECO:0000313" key="3">
    <source>
        <dbReference type="Proteomes" id="UP001165393"/>
    </source>
</evidence>
<dbReference type="AlphaFoldDB" id="A0AA41W6S0"/>
<protein>
    <recommendedName>
        <fullName evidence="4">DUF4397 domain-containing protein</fullName>
    </recommendedName>
</protein>
<evidence type="ECO:0000313" key="2">
    <source>
        <dbReference type="EMBL" id="MCM2679513.1"/>
    </source>
</evidence>
<proteinExistence type="predicted"/>